<dbReference type="AlphaFoldDB" id="A0A9W7CZU5"/>
<dbReference type="EMBL" id="BSXT01002517">
    <property type="protein sequence ID" value="GMF49350.1"/>
    <property type="molecule type" value="Genomic_DNA"/>
</dbReference>
<dbReference type="Proteomes" id="UP001165121">
    <property type="component" value="Unassembled WGS sequence"/>
</dbReference>
<evidence type="ECO:0000313" key="2">
    <source>
        <dbReference type="Proteomes" id="UP001165121"/>
    </source>
</evidence>
<protein>
    <submittedName>
        <fullName evidence="1">Unnamed protein product</fullName>
    </submittedName>
</protein>
<reference evidence="1" key="1">
    <citation type="submission" date="2023-04" db="EMBL/GenBank/DDBJ databases">
        <title>Phytophthora fragariaefolia NBRC 109709.</title>
        <authorList>
            <person name="Ichikawa N."/>
            <person name="Sato H."/>
            <person name="Tonouchi N."/>
        </authorList>
    </citation>
    <scope>NUCLEOTIDE SEQUENCE</scope>
    <source>
        <strain evidence="1">NBRC 109709</strain>
    </source>
</reference>
<name>A0A9W7CZU5_9STRA</name>
<comment type="caution">
    <text evidence="1">The sequence shown here is derived from an EMBL/GenBank/DDBJ whole genome shotgun (WGS) entry which is preliminary data.</text>
</comment>
<proteinExistence type="predicted"/>
<dbReference type="OrthoDB" id="129665at2759"/>
<organism evidence="1 2">
    <name type="scientific">Phytophthora fragariaefolia</name>
    <dbReference type="NCBI Taxonomy" id="1490495"/>
    <lineage>
        <taxon>Eukaryota</taxon>
        <taxon>Sar</taxon>
        <taxon>Stramenopiles</taxon>
        <taxon>Oomycota</taxon>
        <taxon>Peronosporomycetes</taxon>
        <taxon>Peronosporales</taxon>
        <taxon>Peronosporaceae</taxon>
        <taxon>Phytophthora</taxon>
    </lineage>
</organism>
<keyword evidence="2" id="KW-1185">Reference proteome</keyword>
<sequence length="139" mass="16692">MPERTLVKDKWAAVQKWKQHQWAVGKACRELGVKLPKLLVWKAAYWDASELTEREGERYRARCAGRPHRLAPYELDVLRYYDGLLENSDVNKNDIMFYCNTFPEFGNLKSRTQQSWVRRFMERYKRHPDVVRPSEEEVE</sequence>
<evidence type="ECO:0000313" key="1">
    <source>
        <dbReference type="EMBL" id="GMF49350.1"/>
    </source>
</evidence>
<gene>
    <name evidence="1" type="ORF">Pfra01_001947600</name>
</gene>
<accession>A0A9W7CZU5</accession>